<proteinExistence type="predicted"/>
<dbReference type="Proteomes" id="UP000255139">
    <property type="component" value="Unassembled WGS sequence"/>
</dbReference>
<keyword evidence="6" id="KW-1185">Reference proteome</keyword>
<dbReference type="Pfam" id="PF02498">
    <property type="entry name" value="Bro-N"/>
    <property type="match status" value="1"/>
</dbReference>
<accession>A0A377PV42</accession>
<feature type="coiled-coil region" evidence="1">
    <location>
        <begin position="123"/>
        <end position="150"/>
    </location>
</feature>
<dbReference type="AlphaFoldDB" id="A0A377PV42"/>
<dbReference type="RefSeq" id="WP_034559001.1">
    <property type="nucleotide sequence ID" value="NZ_FZMM01000001.1"/>
</dbReference>
<feature type="domain" description="Bro-N" evidence="2">
    <location>
        <begin position="1"/>
        <end position="108"/>
    </location>
</feature>
<keyword evidence="1" id="KW-0175">Coiled coil</keyword>
<evidence type="ECO:0000259" key="2">
    <source>
        <dbReference type="PROSITE" id="PS51750"/>
    </source>
</evidence>
<evidence type="ECO:0000313" key="4">
    <source>
        <dbReference type="EMBL" id="TLE00958.1"/>
    </source>
</evidence>
<name>A0A377PV42_9HELI</name>
<organism evidence="3 6">
    <name type="scientific">Helicobacter muridarum</name>
    <dbReference type="NCBI Taxonomy" id="216"/>
    <lineage>
        <taxon>Bacteria</taxon>
        <taxon>Pseudomonadati</taxon>
        <taxon>Campylobacterota</taxon>
        <taxon>Epsilonproteobacteria</taxon>
        <taxon>Campylobacterales</taxon>
        <taxon>Helicobacteraceae</taxon>
        <taxon>Helicobacter</taxon>
    </lineage>
</organism>
<dbReference type="EMBL" id="UGJE01000002">
    <property type="protein sequence ID" value="STQ86746.1"/>
    <property type="molecule type" value="Genomic_DNA"/>
</dbReference>
<evidence type="ECO:0000256" key="1">
    <source>
        <dbReference type="SAM" id="Coils"/>
    </source>
</evidence>
<sequence>MQLQIFNHKDLGQVRVIGSNQNPLFCLADVCRILEIQDTYKVKEAVLREFELSTLEVGSFDTGYGIKEFSMITEPQLYFVLMRSDKPKAKPFRQWVTSEVLPSIRKKGYYLNPDIESSLINELRDSNSHKDCLKRENESLKDEVIALQRKMM</sequence>
<dbReference type="OrthoDB" id="5320697at2"/>
<evidence type="ECO:0000313" key="6">
    <source>
        <dbReference type="Proteomes" id="UP000255139"/>
    </source>
</evidence>
<dbReference type="EMBL" id="JRPD02000004">
    <property type="protein sequence ID" value="TLE00958.1"/>
    <property type="molecule type" value="Genomic_DNA"/>
</dbReference>
<gene>
    <name evidence="4" type="ORF">LS73_003430</name>
    <name evidence="3" type="ORF">NCTC12714_01557</name>
</gene>
<evidence type="ECO:0000313" key="5">
    <source>
        <dbReference type="Proteomes" id="UP000029922"/>
    </source>
</evidence>
<dbReference type="SMART" id="SM01040">
    <property type="entry name" value="Bro-N"/>
    <property type="match status" value="1"/>
</dbReference>
<evidence type="ECO:0000313" key="3">
    <source>
        <dbReference type="EMBL" id="STQ86746.1"/>
    </source>
</evidence>
<protein>
    <submittedName>
        <fullName evidence="4">Antirepressor, BRO family protein</fullName>
    </submittedName>
</protein>
<reference evidence="3 6" key="2">
    <citation type="submission" date="2018-06" db="EMBL/GenBank/DDBJ databases">
        <authorList>
            <consortium name="Pathogen Informatics"/>
            <person name="Doyle S."/>
        </authorList>
    </citation>
    <scope>NUCLEOTIDE SEQUENCE [LARGE SCALE GENOMIC DNA]</scope>
    <source>
        <strain evidence="3 6">NCTC12714</strain>
    </source>
</reference>
<dbReference type="Proteomes" id="UP000029922">
    <property type="component" value="Unassembled WGS sequence"/>
</dbReference>
<dbReference type="PANTHER" id="PTHR36180:SF2">
    <property type="entry name" value="BRO FAMILY PROTEIN"/>
    <property type="match status" value="1"/>
</dbReference>
<dbReference type="InterPro" id="IPR003497">
    <property type="entry name" value="BRO_N_domain"/>
</dbReference>
<reference evidence="4 5" key="1">
    <citation type="journal article" date="2014" name="Genome Announc.">
        <title>Draft genome sequences of eight enterohepatic helicobacter species isolated from both laboratory and wild rodents.</title>
        <authorList>
            <person name="Sheh A."/>
            <person name="Shen Z."/>
            <person name="Fox J.G."/>
        </authorList>
    </citation>
    <scope>NUCLEOTIDE SEQUENCE [LARGE SCALE GENOMIC DNA]</scope>
    <source>
        <strain evidence="4 5">ST1</strain>
    </source>
</reference>
<dbReference type="PROSITE" id="PS51750">
    <property type="entry name" value="BRO_N"/>
    <property type="match status" value="1"/>
</dbReference>
<dbReference type="PANTHER" id="PTHR36180">
    <property type="entry name" value="DNA-BINDING PROTEIN-RELATED-RELATED"/>
    <property type="match status" value="1"/>
</dbReference>